<dbReference type="PANTHER" id="PTHR43133">
    <property type="entry name" value="RNA POLYMERASE ECF-TYPE SIGMA FACTO"/>
    <property type="match status" value="1"/>
</dbReference>
<evidence type="ECO:0000256" key="5">
    <source>
        <dbReference type="RuleBase" id="RU000716"/>
    </source>
</evidence>
<dbReference type="Gene3D" id="1.10.1740.10">
    <property type="match status" value="1"/>
</dbReference>
<keyword evidence="2 5" id="KW-0731">Sigma factor</keyword>
<gene>
    <name evidence="8" type="ORF">GF339_19985</name>
</gene>
<keyword evidence="1 5" id="KW-0805">Transcription regulation</keyword>
<evidence type="ECO:0000256" key="1">
    <source>
        <dbReference type="ARBA" id="ARBA00023015"/>
    </source>
</evidence>
<protein>
    <recommendedName>
        <fullName evidence="5">RNA polymerase sigma factor</fullName>
    </recommendedName>
</protein>
<dbReference type="SUPFAM" id="SSF88946">
    <property type="entry name" value="Sigma2 domain of RNA polymerase sigma factors"/>
    <property type="match status" value="1"/>
</dbReference>
<evidence type="ECO:0000259" key="7">
    <source>
        <dbReference type="Pfam" id="PF04542"/>
    </source>
</evidence>
<evidence type="ECO:0000256" key="3">
    <source>
        <dbReference type="ARBA" id="ARBA00023125"/>
    </source>
</evidence>
<evidence type="ECO:0000313" key="9">
    <source>
        <dbReference type="Proteomes" id="UP000649604"/>
    </source>
</evidence>
<name>A0A9D5JZ75_9BACT</name>
<evidence type="ECO:0000256" key="2">
    <source>
        <dbReference type="ARBA" id="ARBA00023082"/>
    </source>
</evidence>
<dbReference type="AlphaFoldDB" id="A0A9D5JZ75"/>
<dbReference type="EMBL" id="WJJP01000652">
    <property type="protein sequence ID" value="MBD3326875.1"/>
    <property type="molecule type" value="Genomic_DNA"/>
</dbReference>
<dbReference type="Pfam" id="PF04542">
    <property type="entry name" value="Sigma70_r2"/>
    <property type="match status" value="1"/>
</dbReference>
<accession>A0A9D5JZ75</accession>
<evidence type="ECO:0000256" key="6">
    <source>
        <dbReference type="SAM" id="MobiDB-lite"/>
    </source>
</evidence>
<dbReference type="PANTHER" id="PTHR43133:SF51">
    <property type="entry name" value="RNA POLYMERASE SIGMA FACTOR"/>
    <property type="match status" value="1"/>
</dbReference>
<feature type="region of interest" description="Disordered" evidence="6">
    <location>
        <begin position="16"/>
        <end position="35"/>
    </location>
</feature>
<feature type="non-terminal residue" evidence="8">
    <location>
        <position position="177"/>
    </location>
</feature>
<dbReference type="InterPro" id="IPR007627">
    <property type="entry name" value="RNA_pol_sigma70_r2"/>
</dbReference>
<reference evidence="8" key="1">
    <citation type="submission" date="2019-11" db="EMBL/GenBank/DDBJ databases">
        <title>Microbial mats filling the niche in hypersaline microbial mats.</title>
        <authorList>
            <person name="Wong H.L."/>
            <person name="Macleod F.I."/>
            <person name="White R.A. III"/>
            <person name="Burns B.P."/>
        </authorList>
    </citation>
    <scope>NUCLEOTIDE SEQUENCE</scope>
    <source>
        <strain evidence="8">Rbin_158</strain>
    </source>
</reference>
<dbReference type="InterPro" id="IPR014284">
    <property type="entry name" value="RNA_pol_sigma-70_dom"/>
</dbReference>
<keyword evidence="4 5" id="KW-0804">Transcription</keyword>
<dbReference type="Proteomes" id="UP000649604">
    <property type="component" value="Unassembled WGS sequence"/>
</dbReference>
<dbReference type="InterPro" id="IPR013325">
    <property type="entry name" value="RNA_pol_sigma_r2"/>
</dbReference>
<comment type="caution">
    <text evidence="8">The sequence shown here is derived from an EMBL/GenBank/DDBJ whole genome shotgun (WGS) entry which is preliminary data.</text>
</comment>
<dbReference type="GO" id="GO:0016987">
    <property type="term" value="F:sigma factor activity"/>
    <property type="evidence" value="ECO:0007669"/>
    <property type="project" value="UniProtKB-KW"/>
</dbReference>
<keyword evidence="3 5" id="KW-0238">DNA-binding</keyword>
<evidence type="ECO:0000313" key="8">
    <source>
        <dbReference type="EMBL" id="MBD3326875.1"/>
    </source>
</evidence>
<proteinExistence type="inferred from homology"/>
<dbReference type="InterPro" id="IPR039425">
    <property type="entry name" value="RNA_pol_sigma-70-like"/>
</dbReference>
<dbReference type="PROSITE" id="PS01063">
    <property type="entry name" value="SIGMA70_ECF"/>
    <property type="match status" value="1"/>
</dbReference>
<dbReference type="InterPro" id="IPR000838">
    <property type="entry name" value="RNA_pol_sigma70_ECF_CS"/>
</dbReference>
<sequence length="177" mass="20020">MNAGIGVVKATGSIATTQDSEGERVQSRESSPMTDSEILSQIKAGDPDAFRALIEGHQHTVVNICYRFLNNREDAEDVAQEVFLEVYRSLETFRGEAKVSTWIYRIAVSKSLDLLRRRKRQKRVGRVRQFLGIAEESRHVPASLEPNPAQEFEQQERARILRQAVDALPANQHIAFT</sequence>
<organism evidence="8 9">
    <name type="scientific">candidate division KSB3 bacterium</name>
    <dbReference type="NCBI Taxonomy" id="2044937"/>
    <lineage>
        <taxon>Bacteria</taxon>
        <taxon>candidate division KSB3</taxon>
    </lineage>
</organism>
<dbReference type="GO" id="GO:0006352">
    <property type="term" value="P:DNA-templated transcription initiation"/>
    <property type="evidence" value="ECO:0007669"/>
    <property type="project" value="InterPro"/>
</dbReference>
<dbReference type="GO" id="GO:0003677">
    <property type="term" value="F:DNA binding"/>
    <property type="evidence" value="ECO:0007669"/>
    <property type="project" value="UniProtKB-KW"/>
</dbReference>
<evidence type="ECO:0000256" key="4">
    <source>
        <dbReference type="ARBA" id="ARBA00023163"/>
    </source>
</evidence>
<feature type="domain" description="RNA polymerase sigma-70 region 2" evidence="7">
    <location>
        <begin position="53"/>
        <end position="120"/>
    </location>
</feature>
<dbReference type="NCBIfam" id="TIGR02937">
    <property type="entry name" value="sigma70-ECF"/>
    <property type="match status" value="1"/>
</dbReference>
<comment type="similarity">
    <text evidence="5">Belongs to the sigma-70 factor family. ECF subfamily.</text>
</comment>